<dbReference type="PROSITE" id="PS00801">
    <property type="entry name" value="TRANSKETOLASE_1"/>
    <property type="match status" value="1"/>
</dbReference>
<evidence type="ECO:0000256" key="5">
    <source>
        <dbReference type="ARBA" id="ARBA00022723"/>
    </source>
</evidence>
<dbReference type="SUPFAM" id="SSF52922">
    <property type="entry name" value="TK C-terminal domain-like"/>
    <property type="match status" value="1"/>
</dbReference>
<feature type="binding site" evidence="10">
    <location>
        <begin position="154"/>
        <end position="155"/>
    </location>
    <ligand>
        <name>thiamine diphosphate</name>
        <dbReference type="ChEBI" id="CHEBI:58937"/>
    </ligand>
</feature>
<proteinExistence type="inferred from homology"/>
<dbReference type="EC" id="2.2.1.7" evidence="10"/>
<evidence type="ECO:0000259" key="11">
    <source>
        <dbReference type="SMART" id="SM00861"/>
    </source>
</evidence>
<dbReference type="RefSeq" id="WP_087021570.1">
    <property type="nucleotide sequence ID" value="NZ_NHOC01000010.1"/>
</dbReference>
<dbReference type="InterPro" id="IPR005477">
    <property type="entry name" value="Dxylulose-5-P_synthase"/>
</dbReference>
<dbReference type="Proteomes" id="UP000194903">
    <property type="component" value="Unassembled WGS sequence"/>
</dbReference>
<dbReference type="NCBIfam" id="NF003933">
    <property type="entry name" value="PRK05444.2-2"/>
    <property type="match status" value="1"/>
</dbReference>
<dbReference type="InterPro" id="IPR049557">
    <property type="entry name" value="Transketolase_CS"/>
</dbReference>
<dbReference type="GO" id="GO:0008661">
    <property type="term" value="F:1-deoxy-D-xylulose-5-phosphate synthase activity"/>
    <property type="evidence" value="ECO:0007669"/>
    <property type="project" value="UniProtKB-UniRule"/>
</dbReference>
<comment type="function">
    <text evidence="10">Catalyzes the acyloin condensation reaction between C atoms 2 and 3 of pyruvate and glyceraldehyde 3-phosphate to yield 1-deoxy-D-xylulose-5-phosphate (DXP).</text>
</comment>
<keyword evidence="5 10" id="KW-0479">Metal-binding</keyword>
<reference evidence="12 13" key="1">
    <citation type="submission" date="2017-05" db="EMBL/GenBank/DDBJ databases">
        <title>Butyricicoccus porcorum sp. nov. a butyrate-producing bacterium from the swine intestinal tract.</title>
        <authorList>
            <person name="Trachsel J."/>
            <person name="Humphrey S."/>
            <person name="Allen H.K."/>
        </authorList>
    </citation>
    <scope>NUCLEOTIDE SEQUENCE [LARGE SCALE GENOMIC DNA]</scope>
    <source>
        <strain evidence="12">BB10</strain>
    </source>
</reference>
<dbReference type="OrthoDB" id="9803371at2"/>
<feature type="binding site" evidence="10">
    <location>
        <begin position="122"/>
        <end position="124"/>
    </location>
    <ligand>
        <name>thiamine diphosphate</name>
        <dbReference type="ChEBI" id="CHEBI:58937"/>
    </ligand>
</feature>
<evidence type="ECO:0000256" key="1">
    <source>
        <dbReference type="ARBA" id="ARBA00004980"/>
    </source>
</evidence>
<evidence type="ECO:0000256" key="2">
    <source>
        <dbReference type="ARBA" id="ARBA00011081"/>
    </source>
</evidence>
<sequence>MENQNHIRYGLLDREDLCSAIKTMSKENLDELCAEIRQFLLEHVSQTGGHLASNLGVVELTVALHRCFDTAEDRLIFDVGHQCYTHKLLTGRRAGFDALRQFGGMSGFLKPEESPHDPCITGHASGSVSVALGMAHARTLQHRDYSVVAVIGDGALTGGMAYEALNSAGGSGEPLIVVLNDNNMSIDKNVGAMSRHLSRLRVRPHYLQMKKDVKTALGHIPGGEGAVNLISRSKRAVKSVVLPSPMFEEMGFTYLGPVDGHDVLAMCQLFQSAREMNKPVLIHVMTRKGKGYSYAEQKPEKYHGVSKFDVETGLPLKKSAPNFSAVFGAELVKLAQENPKICAVTAAMPSGTGLSAFSKRYPDRFFDVGIAEEHAVAMSAGMAKQGMRPVCALYSTFLQRSYDQLIHDVAIDHIPLVLAIDRAGIVGEDGATHNGVFDVGFLRQIPGMTLLAPASFAELRSMLRSAVAHLSGPIALRYPRGGEGAYTEDHSEGPDACLREGTDIVLVSYGTMINQTLEAAEILNKNNVISAVVKLNDLTADFSAGLLQRIADCGRVAVVEDVVHAGGMGQALAETLARSGIATRWIRLCNTGDTFAPQGAVSRIYEYYHLDGNGIAATCLEAMQHEKETGRPSV</sequence>
<feature type="binding site" evidence="10">
    <location>
        <position position="153"/>
    </location>
    <ligand>
        <name>Mg(2+)</name>
        <dbReference type="ChEBI" id="CHEBI:18420"/>
    </ligand>
</feature>
<dbReference type="Pfam" id="PF13292">
    <property type="entry name" value="DXP_synthase_N"/>
    <property type="match status" value="1"/>
</dbReference>
<dbReference type="PANTHER" id="PTHR43322:SF5">
    <property type="entry name" value="1-DEOXY-D-XYLULOSE-5-PHOSPHATE SYNTHASE, CHLOROPLASTIC"/>
    <property type="match status" value="1"/>
</dbReference>
<dbReference type="GO" id="GO:0000287">
    <property type="term" value="F:magnesium ion binding"/>
    <property type="evidence" value="ECO:0007669"/>
    <property type="project" value="UniProtKB-UniRule"/>
</dbReference>
<dbReference type="Gene3D" id="3.40.50.920">
    <property type="match status" value="1"/>
</dbReference>
<evidence type="ECO:0000256" key="4">
    <source>
        <dbReference type="ARBA" id="ARBA00022679"/>
    </source>
</evidence>
<comment type="similarity">
    <text evidence="2 10">Belongs to the transketolase family. DXPS subfamily.</text>
</comment>
<feature type="binding site" evidence="10">
    <location>
        <position position="182"/>
    </location>
    <ligand>
        <name>thiamine diphosphate</name>
        <dbReference type="ChEBI" id="CHEBI:58937"/>
    </ligand>
</feature>
<feature type="binding site" evidence="10">
    <location>
        <position position="372"/>
    </location>
    <ligand>
        <name>thiamine diphosphate</name>
        <dbReference type="ChEBI" id="CHEBI:58937"/>
    </ligand>
</feature>
<dbReference type="EMBL" id="NHOC01000010">
    <property type="protein sequence ID" value="OUM19764.1"/>
    <property type="molecule type" value="Genomic_DNA"/>
</dbReference>
<dbReference type="SUPFAM" id="SSF52518">
    <property type="entry name" value="Thiamin diphosphate-binding fold (THDP-binding)"/>
    <property type="match status" value="1"/>
</dbReference>
<dbReference type="Pfam" id="PF02779">
    <property type="entry name" value="Transket_pyr"/>
    <property type="match status" value="1"/>
</dbReference>
<dbReference type="PROSITE" id="PS00802">
    <property type="entry name" value="TRANSKETOLASE_2"/>
    <property type="match status" value="1"/>
</dbReference>
<evidence type="ECO:0000313" key="12">
    <source>
        <dbReference type="EMBL" id="OUM19764.1"/>
    </source>
</evidence>
<dbReference type="UniPathway" id="UPA00064">
    <property type="reaction ID" value="UER00091"/>
</dbReference>
<dbReference type="CDD" id="cd02007">
    <property type="entry name" value="TPP_DXS"/>
    <property type="match status" value="1"/>
</dbReference>
<dbReference type="GO" id="GO:0030976">
    <property type="term" value="F:thiamine pyrophosphate binding"/>
    <property type="evidence" value="ECO:0007669"/>
    <property type="project" value="UniProtKB-UniRule"/>
</dbReference>
<dbReference type="GO" id="GO:0016114">
    <property type="term" value="P:terpenoid biosynthetic process"/>
    <property type="evidence" value="ECO:0007669"/>
    <property type="project" value="UniProtKB-UniRule"/>
</dbReference>
<name>A0A252F1T8_9FIRM</name>
<keyword evidence="8 10" id="KW-0786">Thiamine pyrophosphate</keyword>
<dbReference type="SMART" id="SM00861">
    <property type="entry name" value="Transket_pyr"/>
    <property type="match status" value="1"/>
</dbReference>
<dbReference type="GO" id="GO:0009228">
    <property type="term" value="P:thiamine biosynthetic process"/>
    <property type="evidence" value="ECO:0007669"/>
    <property type="project" value="UniProtKB-UniRule"/>
</dbReference>
<comment type="cofactor">
    <cofactor evidence="10">
        <name>thiamine diphosphate</name>
        <dbReference type="ChEBI" id="CHEBI:58937"/>
    </cofactor>
    <text evidence="10">Binds 1 thiamine pyrophosphate per subunit.</text>
</comment>
<evidence type="ECO:0000256" key="8">
    <source>
        <dbReference type="ARBA" id="ARBA00023052"/>
    </source>
</evidence>
<protein>
    <recommendedName>
        <fullName evidence="10">1-deoxy-D-xylulose-5-phosphate synthase</fullName>
        <ecNumber evidence="10">2.2.1.7</ecNumber>
    </recommendedName>
    <alternativeName>
        <fullName evidence="10">1-deoxyxylulose-5-phosphate synthase</fullName>
        <shortName evidence="10">DXP synthase</shortName>
        <shortName evidence="10">DXPS</shortName>
    </alternativeName>
</protein>
<keyword evidence="13" id="KW-1185">Reference proteome</keyword>
<accession>A0A252F1T8</accession>
<dbReference type="Gene3D" id="3.40.50.970">
    <property type="match status" value="2"/>
</dbReference>
<keyword evidence="7 10" id="KW-0784">Thiamine biosynthesis</keyword>
<evidence type="ECO:0000256" key="7">
    <source>
        <dbReference type="ARBA" id="ARBA00022977"/>
    </source>
</evidence>
<dbReference type="InterPro" id="IPR029061">
    <property type="entry name" value="THDP-binding"/>
</dbReference>
<comment type="cofactor">
    <cofactor evidence="10">
        <name>Mg(2+)</name>
        <dbReference type="ChEBI" id="CHEBI:18420"/>
    </cofactor>
    <text evidence="10">Binds 1 Mg(2+) ion per subunit.</text>
</comment>
<dbReference type="PANTHER" id="PTHR43322">
    <property type="entry name" value="1-D-DEOXYXYLULOSE 5-PHOSPHATE SYNTHASE-RELATED"/>
    <property type="match status" value="1"/>
</dbReference>
<comment type="caution">
    <text evidence="12">The sequence shown here is derived from an EMBL/GenBank/DDBJ whole genome shotgun (WGS) entry which is preliminary data.</text>
</comment>
<dbReference type="GO" id="GO:0019288">
    <property type="term" value="P:isopentenyl diphosphate biosynthetic process, methylerythritol 4-phosphate pathway"/>
    <property type="evidence" value="ECO:0007669"/>
    <property type="project" value="TreeGrafter"/>
</dbReference>
<dbReference type="CDD" id="cd07033">
    <property type="entry name" value="TPP_PYR_DXS_TK_like"/>
    <property type="match status" value="1"/>
</dbReference>
<dbReference type="GO" id="GO:0005829">
    <property type="term" value="C:cytosol"/>
    <property type="evidence" value="ECO:0007669"/>
    <property type="project" value="TreeGrafter"/>
</dbReference>
<keyword evidence="9 10" id="KW-0414">Isoprene biosynthesis</keyword>
<feature type="binding site" evidence="10">
    <location>
        <position position="292"/>
    </location>
    <ligand>
        <name>thiamine diphosphate</name>
        <dbReference type="ChEBI" id="CHEBI:58937"/>
    </ligand>
</feature>
<feature type="domain" description="Transketolase-like pyrimidine-binding" evidence="11">
    <location>
        <begin position="321"/>
        <end position="485"/>
    </location>
</feature>
<evidence type="ECO:0000313" key="13">
    <source>
        <dbReference type="Proteomes" id="UP000194903"/>
    </source>
</evidence>
<dbReference type="HAMAP" id="MF_00315">
    <property type="entry name" value="DXP_synth"/>
    <property type="match status" value="1"/>
</dbReference>
<comment type="pathway">
    <text evidence="1 10">Metabolic intermediate biosynthesis; 1-deoxy-D-xylulose 5-phosphate biosynthesis; 1-deoxy-D-xylulose 5-phosphate from D-glyceraldehyde 3-phosphate and pyruvate: step 1/1.</text>
</comment>
<dbReference type="InterPro" id="IPR020826">
    <property type="entry name" value="Transketolase_BS"/>
</dbReference>
<dbReference type="NCBIfam" id="TIGR00204">
    <property type="entry name" value="dxs"/>
    <property type="match status" value="1"/>
</dbReference>
<dbReference type="AlphaFoldDB" id="A0A252F1T8"/>
<feature type="binding site" evidence="10">
    <location>
        <position position="182"/>
    </location>
    <ligand>
        <name>Mg(2+)</name>
        <dbReference type="ChEBI" id="CHEBI:18420"/>
    </ligand>
</feature>
<feature type="binding site" evidence="10">
    <location>
        <position position="81"/>
    </location>
    <ligand>
        <name>thiamine diphosphate</name>
        <dbReference type="ChEBI" id="CHEBI:58937"/>
    </ligand>
</feature>
<dbReference type="InterPro" id="IPR009014">
    <property type="entry name" value="Transketo_C/PFOR_II"/>
</dbReference>
<dbReference type="InterPro" id="IPR033248">
    <property type="entry name" value="Transketolase_C"/>
</dbReference>
<comment type="catalytic activity">
    <reaction evidence="10">
        <text>D-glyceraldehyde 3-phosphate + pyruvate + H(+) = 1-deoxy-D-xylulose 5-phosphate + CO2</text>
        <dbReference type="Rhea" id="RHEA:12605"/>
        <dbReference type="ChEBI" id="CHEBI:15361"/>
        <dbReference type="ChEBI" id="CHEBI:15378"/>
        <dbReference type="ChEBI" id="CHEBI:16526"/>
        <dbReference type="ChEBI" id="CHEBI:57792"/>
        <dbReference type="ChEBI" id="CHEBI:59776"/>
        <dbReference type="EC" id="2.2.1.7"/>
    </reaction>
</comment>
<evidence type="ECO:0000256" key="10">
    <source>
        <dbReference type="HAMAP-Rule" id="MF_00315"/>
    </source>
</evidence>
<comment type="subunit">
    <text evidence="3 10">Homodimer.</text>
</comment>
<gene>
    <name evidence="10" type="primary">dxs</name>
    <name evidence="12" type="ORF">CBW42_11425</name>
</gene>
<dbReference type="Pfam" id="PF02780">
    <property type="entry name" value="Transketolase_C"/>
    <property type="match status" value="1"/>
</dbReference>
<evidence type="ECO:0000256" key="9">
    <source>
        <dbReference type="ARBA" id="ARBA00023229"/>
    </source>
</evidence>
<evidence type="ECO:0000256" key="3">
    <source>
        <dbReference type="ARBA" id="ARBA00011738"/>
    </source>
</evidence>
<organism evidence="12 13">
    <name type="scientific">Butyricicoccus porcorum</name>
    <dbReference type="NCBI Taxonomy" id="1945634"/>
    <lineage>
        <taxon>Bacteria</taxon>
        <taxon>Bacillati</taxon>
        <taxon>Bacillota</taxon>
        <taxon>Clostridia</taxon>
        <taxon>Eubacteriales</taxon>
        <taxon>Butyricicoccaceae</taxon>
        <taxon>Butyricicoccus</taxon>
    </lineage>
</organism>
<dbReference type="FunFam" id="3.40.50.970:FF:000005">
    <property type="entry name" value="1-deoxy-D-xylulose-5-phosphate synthase"/>
    <property type="match status" value="1"/>
</dbReference>
<keyword evidence="4 10" id="KW-0808">Transferase</keyword>
<dbReference type="InterPro" id="IPR005475">
    <property type="entry name" value="Transketolase-like_Pyr-bd"/>
</dbReference>
<keyword evidence="6 10" id="KW-0460">Magnesium</keyword>
<evidence type="ECO:0000256" key="6">
    <source>
        <dbReference type="ARBA" id="ARBA00022842"/>
    </source>
</evidence>